<proteinExistence type="predicted"/>
<gene>
    <name evidence="3" type="ORF">SRB5_28600</name>
</gene>
<evidence type="ECO:0000256" key="1">
    <source>
        <dbReference type="SAM" id="Coils"/>
    </source>
</evidence>
<dbReference type="AlphaFoldDB" id="A0A7K0CGW5"/>
<reference evidence="3 4" key="1">
    <citation type="submission" date="2019-10" db="EMBL/GenBank/DDBJ databases">
        <title>Streptomyces smaragdinus sp. nov. and Streptomyces fabii sp. nov., isolated from the gut of fungus growing-termite Macrotermes natalensis.</title>
        <authorList>
            <person name="Schwitalla J."/>
            <person name="Benndorf R."/>
            <person name="Martin K."/>
            <person name="De Beer W."/>
            <person name="Kaster A.-K."/>
            <person name="Vollmers J."/>
            <person name="Poulsen M."/>
            <person name="Beemelmanns C."/>
        </authorList>
    </citation>
    <scope>NUCLEOTIDE SEQUENCE [LARGE SCALE GENOMIC DNA]</scope>
    <source>
        <strain evidence="3 4">RB5</strain>
    </source>
</reference>
<evidence type="ECO:0000313" key="3">
    <source>
        <dbReference type="EMBL" id="MQY12721.1"/>
    </source>
</evidence>
<dbReference type="OrthoDB" id="3527311at2"/>
<dbReference type="Gene3D" id="1.20.58.130">
    <property type="match status" value="1"/>
</dbReference>
<dbReference type="Proteomes" id="UP000466345">
    <property type="component" value="Unassembled WGS sequence"/>
</dbReference>
<feature type="coiled-coil region" evidence="1">
    <location>
        <begin position="200"/>
        <end position="245"/>
    </location>
</feature>
<accession>A0A7K0CGW5</accession>
<feature type="region of interest" description="Disordered" evidence="2">
    <location>
        <begin position="133"/>
        <end position="154"/>
    </location>
</feature>
<dbReference type="EMBL" id="WEGJ01000008">
    <property type="protein sequence ID" value="MQY12721.1"/>
    <property type="molecule type" value="Genomic_DNA"/>
</dbReference>
<name>A0A7K0CGW5_9ACTN</name>
<feature type="compositionally biased region" description="Low complexity" evidence="2">
    <location>
        <begin position="141"/>
        <end position="152"/>
    </location>
</feature>
<protein>
    <submittedName>
        <fullName evidence="3">Uncharacterized protein</fullName>
    </submittedName>
</protein>
<organism evidence="3 4">
    <name type="scientific">Streptomyces smaragdinus</name>
    <dbReference type="NCBI Taxonomy" id="2585196"/>
    <lineage>
        <taxon>Bacteria</taxon>
        <taxon>Bacillati</taxon>
        <taxon>Actinomycetota</taxon>
        <taxon>Actinomycetes</taxon>
        <taxon>Kitasatosporales</taxon>
        <taxon>Streptomycetaceae</taxon>
        <taxon>Streptomyces</taxon>
    </lineage>
</organism>
<dbReference type="RefSeq" id="WP_153452328.1">
    <property type="nucleotide sequence ID" value="NZ_WEGJ01000008.1"/>
</dbReference>
<evidence type="ECO:0000313" key="4">
    <source>
        <dbReference type="Proteomes" id="UP000466345"/>
    </source>
</evidence>
<comment type="caution">
    <text evidence="3">The sequence shown here is derived from an EMBL/GenBank/DDBJ whole genome shotgun (WGS) entry which is preliminary data.</text>
</comment>
<keyword evidence="1" id="KW-0175">Coiled coil</keyword>
<evidence type="ECO:0000256" key="2">
    <source>
        <dbReference type="SAM" id="MobiDB-lite"/>
    </source>
</evidence>
<keyword evidence="4" id="KW-1185">Reference proteome</keyword>
<sequence>MITEAALLESRSLRSGMSHRTDVLDKVKALVLMPDGVHASTQLVADYFEVSEPAVNNLFHRHREELQSCGLRILRGSDLQEYKDFKMKSFPESYPQPRSSLALWPRRAILCTGMLLRDSAVAQRVRTYLLDAEESTRRTRPSSGSPWSPGGRHYSLDQHVEDIVTATAERVLTPVMGELTQLNQRMAAQNEVVGAMSIRLADVQADVAGIRGDMAELREDVRADVGELRTEVSELRRDLTRHRHNPGRGGRGR</sequence>